<dbReference type="RefSeq" id="WP_011023036.1">
    <property type="nucleotide sequence ID" value="NC_003552.1"/>
</dbReference>
<dbReference type="AlphaFoldDB" id="Q8TLD9"/>
<evidence type="ECO:0000256" key="4">
    <source>
        <dbReference type="ARBA" id="ARBA00022989"/>
    </source>
</evidence>
<dbReference type="Pfam" id="PF00482">
    <property type="entry name" value="T2SSF"/>
    <property type="match status" value="1"/>
</dbReference>
<dbReference type="PhylomeDB" id="Q8TLD9"/>
<evidence type="ECO:0000259" key="8">
    <source>
        <dbReference type="Pfam" id="PF00482"/>
    </source>
</evidence>
<dbReference type="PANTHER" id="PTHR35402">
    <property type="entry name" value="INTEGRAL MEMBRANE PROTEIN-RELATED"/>
    <property type="match status" value="1"/>
</dbReference>
<dbReference type="InterPro" id="IPR018076">
    <property type="entry name" value="T2SS_GspF_dom"/>
</dbReference>
<keyword evidence="10" id="KW-1185">Reference proteome</keyword>
<keyword evidence="5 7" id="KW-0472">Membrane</keyword>
<organism evidence="9 10">
    <name type="scientific">Methanosarcina acetivorans (strain ATCC 35395 / DSM 2834 / JCM 12185 / C2A)</name>
    <dbReference type="NCBI Taxonomy" id="188937"/>
    <lineage>
        <taxon>Archaea</taxon>
        <taxon>Methanobacteriati</taxon>
        <taxon>Methanobacteriota</taxon>
        <taxon>Stenosarchaea group</taxon>
        <taxon>Methanomicrobia</taxon>
        <taxon>Methanosarcinales</taxon>
        <taxon>Methanosarcinaceae</taxon>
        <taxon>Methanosarcina</taxon>
    </lineage>
</organism>
<accession>Q8TLD9</accession>
<name>Q8TLD9_METAC</name>
<dbReference type="EnsemblBacteria" id="AAM06470">
    <property type="protein sequence ID" value="AAM06470"/>
    <property type="gene ID" value="MA_3097"/>
</dbReference>
<dbReference type="HOGENOM" id="CLU_060887_0_0_2"/>
<dbReference type="KEGG" id="mac:MA_3097"/>
<feature type="region of interest" description="Disordered" evidence="6">
    <location>
        <begin position="1"/>
        <end position="95"/>
    </location>
</feature>
<proteinExistence type="predicted"/>
<keyword evidence="3 7" id="KW-0812">Transmembrane</keyword>
<dbReference type="InParanoid" id="Q8TLD9"/>
<feature type="transmembrane region" description="Helical" evidence="7">
    <location>
        <begin position="138"/>
        <end position="162"/>
    </location>
</feature>
<evidence type="ECO:0000256" key="2">
    <source>
        <dbReference type="ARBA" id="ARBA00022475"/>
    </source>
</evidence>
<feature type="compositionally biased region" description="Polar residues" evidence="6">
    <location>
        <begin position="77"/>
        <end position="87"/>
    </location>
</feature>
<feature type="domain" description="Type II secretion system protein GspF" evidence="8">
    <location>
        <begin position="209"/>
        <end position="335"/>
    </location>
</feature>
<dbReference type="GeneID" id="1474991"/>
<dbReference type="InterPro" id="IPR056569">
    <property type="entry name" value="ArlJ-like"/>
</dbReference>
<evidence type="ECO:0000313" key="10">
    <source>
        <dbReference type="Proteomes" id="UP000002487"/>
    </source>
</evidence>
<evidence type="ECO:0000256" key="1">
    <source>
        <dbReference type="ARBA" id="ARBA00004651"/>
    </source>
</evidence>
<keyword evidence="2" id="KW-1003">Cell membrane</keyword>
<evidence type="ECO:0000313" key="9">
    <source>
        <dbReference type="EMBL" id="AAM06470.1"/>
    </source>
</evidence>
<sequence>MNEPGLLSDPSENGPEKEAFGEKSSESTEDHSEGIESTAGSTGGVNAGKSKGKGQKKPFKSFGFMKKIKKKKGVSEGTESQTGNTSVGKPAGHKAKPNLAERYKHFCYRFGIYFDRKPNTDLAKSLYQADIEITPGMFISLAIITSLFVAVFMFVISTVLFYGMPNAFVYVFSLTFLTLGLSLGGFPFALYNKVSNKNMNIQHEIPFALSYMSVLASGGSSPLDVIRRVAAEDYGEISRELSKVMYRIDALGEDGNTAMSYLIQNTSSEHLRAVCIDISNAMQAGGGLQAYLELKSKELMEMRRQAQKAFVDSLSIYGEGYLSGIVMSVVLVVLMIVICSALGIDLKIMTPRQLFNFFVYFALPFINLMFILMLWMKYSRSVV</sequence>
<reference evidence="9 10" key="1">
    <citation type="journal article" date="2002" name="Genome Res.">
        <title>The genome of Methanosarcina acetivorans reveals extensive metabolic and physiological diversity.</title>
        <authorList>
            <person name="Galagan J.E."/>
            <person name="Nusbaum C."/>
            <person name="Roy A."/>
            <person name="Endrizzi M.G."/>
            <person name="Macdonald P."/>
            <person name="FitzHugh W."/>
            <person name="Calvo S."/>
            <person name="Engels R."/>
            <person name="Smirnov S."/>
            <person name="Atnoor D."/>
            <person name="Brown A."/>
            <person name="Allen N."/>
            <person name="Naylor J."/>
            <person name="Stange-Thomann N."/>
            <person name="DeArellano K."/>
            <person name="Johnson R."/>
            <person name="Linton L."/>
            <person name="McEwan P."/>
            <person name="McKernan K."/>
            <person name="Talamas J."/>
            <person name="Tirrell A."/>
            <person name="Ye W."/>
            <person name="Zimmer A."/>
            <person name="Barber R.D."/>
            <person name="Cann I."/>
            <person name="Graham D.E."/>
            <person name="Grahame D.A."/>
            <person name="Guss A."/>
            <person name="Hedderich R."/>
            <person name="Ingram-Smith C."/>
            <person name="Kuettner C.H."/>
            <person name="Krzycki J.A."/>
            <person name="Leigh J.A."/>
            <person name="Li W."/>
            <person name="Liu J."/>
            <person name="Mukhopadhyay B."/>
            <person name="Reeve J.N."/>
            <person name="Smith K."/>
            <person name="Springer T.A."/>
            <person name="Umayam L.A."/>
            <person name="White O."/>
            <person name="White R.H."/>
            <person name="de Macario E.C."/>
            <person name="Ferry J.G."/>
            <person name="Jarrell K.F."/>
            <person name="Jing H."/>
            <person name="Macario A.J.L."/>
            <person name="Paulsen I."/>
            <person name="Pritchett M."/>
            <person name="Sowers K.R."/>
            <person name="Swanson R.V."/>
            <person name="Zinder S.H."/>
            <person name="Lander E."/>
            <person name="Metcalf W.W."/>
            <person name="Birren B."/>
        </authorList>
    </citation>
    <scope>NUCLEOTIDE SEQUENCE [LARGE SCALE GENOMIC DNA]</scope>
    <source>
        <strain evidence="10">ATCC 35395 / DSM 2834 / JCM 12185 / C2A</strain>
    </source>
</reference>
<comment type="subcellular location">
    <subcellularLocation>
        <location evidence="1">Cell membrane</location>
        <topology evidence="1">Multi-pass membrane protein</topology>
    </subcellularLocation>
</comment>
<feature type="compositionally biased region" description="Basic and acidic residues" evidence="6">
    <location>
        <begin position="14"/>
        <end position="34"/>
    </location>
</feature>
<dbReference type="STRING" id="188937.MA_3097"/>
<evidence type="ECO:0000256" key="5">
    <source>
        <dbReference type="ARBA" id="ARBA00023136"/>
    </source>
</evidence>
<evidence type="ECO:0000256" key="6">
    <source>
        <dbReference type="SAM" id="MobiDB-lite"/>
    </source>
</evidence>
<dbReference type="GO" id="GO:0005886">
    <property type="term" value="C:plasma membrane"/>
    <property type="evidence" value="ECO:0007669"/>
    <property type="project" value="UniProtKB-SubCell"/>
</dbReference>
<dbReference type="Proteomes" id="UP000002487">
    <property type="component" value="Chromosome"/>
</dbReference>
<protein>
    <recommendedName>
        <fullName evidence="8">Type II secretion system protein GspF domain-containing protein</fullName>
    </recommendedName>
</protein>
<dbReference type="EMBL" id="AE010299">
    <property type="protein sequence ID" value="AAM06470.1"/>
    <property type="molecule type" value="Genomic_DNA"/>
</dbReference>
<feature type="transmembrane region" description="Helical" evidence="7">
    <location>
        <begin position="321"/>
        <end position="343"/>
    </location>
</feature>
<gene>
    <name evidence="9" type="ordered locus">MA_3097</name>
</gene>
<feature type="transmembrane region" description="Helical" evidence="7">
    <location>
        <begin position="355"/>
        <end position="375"/>
    </location>
</feature>
<feature type="transmembrane region" description="Helical" evidence="7">
    <location>
        <begin position="168"/>
        <end position="191"/>
    </location>
</feature>
<dbReference type="PANTHER" id="PTHR35402:SF1">
    <property type="entry name" value="TYPE II SECRETION SYSTEM PROTEIN GSPF DOMAIN-CONTAINING PROTEIN"/>
    <property type="match status" value="1"/>
</dbReference>
<feature type="compositionally biased region" description="Basic residues" evidence="6">
    <location>
        <begin position="50"/>
        <end position="59"/>
    </location>
</feature>
<keyword evidence="4 7" id="KW-1133">Transmembrane helix</keyword>
<evidence type="ECO:0000256" key="3">
    <source>
        <dbReference type="ARBA" id="ARBA00022692"/>
    </source>
</evidence>
<evidence type="ECO:0000256" key="7">
    <source>
        <dbReference type="SAM" id="Phobius"/>
    </source>
</evidence>